<dbReference type="RefSeq" id="WP_100732809.1">
    <property type="nucleotide sequence ID" value="NZ_MKXG01000103.1"/>
</dbReference>
<evidence type="ECO:0000313" key="2">
    <source>
        <dbReference type="Proteomes" id="UP000231914"/>
    </source>
</evidence>
<proteinExistence type="predicted"/>
<accession>A0A2M9WN77</accession>
<name>A0A2M9WN77_9LACO</name>
<sequence length="654" mass="77985">MLTGKIIEPLLIKVDMRRISFYSLSDLGNYWDEHRVNTLLSRADANLSIDDILELNEVQKMTKYFKPELRNTQKYKDMLKLCREKLYKNFPQINNDNINGYFEKITFRKYRTDFFEIIEKMKRYKKLSDRGFNNLIQSSKFSIIYIMPCKELLNIWEHALYSYLEANPMYIPVVLNKYINSEEFNSNWYLPKDIDNTDSLKNLTEIYVNYPEANINVLENIAQAPNVNSFRLDDYLKYKAKKKVDHFSKQIFERNSGIKRTTMVVFSDSVRWFEVKEQGTEYKIIISKEWIDDNLDYPTLLNNFIYLFGLADVKFRSTLVSLESQTTGLEPLIHNWTTNSYKNNRVFEEKFVLQRLLIQSYYYELRRHNIRIEQICEWFFNTYIPEEFNIKGFRFNAPSSDSKYLEKCRNLFSEIDNVIRQFNLLSSLGNIDQDLLNFSSTPVDIANVKSLIPNKFVYANKEDGKVASHYLFSNQCFTSLAVKYNSKNFLDAIQNYKLEYSKIDEIDKAELDYLIQHHVVFNENDELSLNIKYIKILKEIYDYGEFEPNWYKPEEINPVLVAMKKDNLIRYGDTLLSEPELDFYYYICNSKKFTNGLDLRNKYSHSNSTLSEKENESNFYIVLLILIQLIIRINGELCWYDEQKLDKDCKNNYN</sequence>
<dbReference type="EMBL" id="MKXG01000103">
    <property type="protein sequence ID" value="PJZ16876.1"/>
    <property type="molecule type" value="Genomic_DNA"/>
</dbReference>
<reference evidence="1 2" key="1">
    <citation type="submission" date="2016-10" db="EMBL/GenBank/DDBJ databases">
        <title>WGS of isloates from the oral cavity of healthy individuals.</title>
        <authorList>
            <person name="Sharma S."/>
            <person name="Pal V.K."/>
            <person name="Patil P.B."/>
            <person name="Korpole S."/>
            <person name="Grover V."/>
        </authorList>
    </citation>
    <scope>NUCLEOTIDE SEQUENCE [LARGE SCALE GENOMIC DNA]</scope>
    <source>
        <strain evidence="1 2">DISK12</strain>
    </source>
</reference>
<gene>
    <name evidence="1" type="ORF">BHU41_00590</name>
</gene>
<dbReference type="AlphaFoldDB" id="A0A2M9WN77"/>
<organism evidence="1 2">
    <name type="scientific">Lactobacillus crispatus</name>
    <dbReference type="NCBI Taxonomy" id="47770"/>
    <lineage>
        <taxon>Bacteria</taxon>
        <taxon>Bacillati</taxon>
        <taxon>Bacillota</taxon>
        <taxon>Bacilli</taxon>
        <taxon>Lactobacillales</taxon>
        <taxon>Lactobacillaceae</taxon>
        <taxon>Lactobacillus</taxon>
    </lineage>
</organism>
<comment type="caution">
    <text evidence="1">The sequence shown here is derived from an EMBL/GenBank/DDBJ whole genome shotgun (WGS) entry which is preliminary data.</text>
</comment>
<evidence type="ECO:0000313" key="1">
    <source>
        <dbReference type="EMBL" id="PJZ16876.1"/>
    </source>
</evidence>
<protein>
    <submittedName>
        <fullName evidence="1">Uncharacterized protein</fullName>
    </submittedName>
</protein>
<dbReference type="Proteomes" id="UP000231914">
    <property type="component" value="Unassembled WGS sequence"/>
</dbReference>